<keyword evidence="1" id="KW-1133">Transmembrane helix</keyword>
<gene>
    <name evidence="2" type="ORF">BJY24_003607</name>
</gene>
<dbReference type="Pfam" id="PF11222">
    <property type="entry name" value="DUF3017"/>
    <property type="match status" value="1"/>
</dbReference>
<evidence type="ECO:0008006" key="4">
    <source>
        <dbReference type="Google" id="ProtNLM"/>
    </source>
</evidence>
<reference evidence="2 3" key="1">
    <citation type="submission" date="2020-08" db="EMBL/GenBank/DDBJ databases">
        <title>Sequencing the genomes of 1000 actinobacteria strains.</title>
        <authorList>
            <person name="Klenk H.-P."/>
        </authorList>
    </citation>
    <scope>NUCLEOTIDE SEQUENCE [LARGE SCALE GENOMIC DNA]</scope>
    <source>
        <strain evidence="2 3">DSM 43582</strain>
    </source>
</reference>
<keyword evidence="1" id="KW-0472">Membrane</keyword>
<comment type="caution">
    <text evidence="2">The sequence shown here is derived from an EMBL/GenBank/DDBJ whole genome shotgun (WGS) entry which is preliminary data.</text>
</comment>
<feature type="transmembrane region" description="Helical" evidence="1">
    <location>
        <begin position="82"/>
        <end position="104"/>
    </location>
</feature>
<accession>A0A7W9PF45</accession>
<dbReference type="Proteomes" id="UP000540412">
    <property type="component" value="Unassembled WGS sequence"/>
</dbReference>
<dbReference type="EMBL" id="JACHIT010000001">
    <property type="protein sequence ID" value="MBB5914740.1"/>
    <property type="molecule type" value="Genomic_DNA"/>
</dbReference>
<dbReference type="AlphaFoldDB" id="A0A7W9PF45"/>
<keyword evidence="3" id="KW-1185">Reference proteome</keyword>
<feature type="transmembrane region" description="Helical" evidence="1">
    <location>
        <begin position="47"/>
        <end position="70"/>
    </location>
</feature>
<proteinExistence type="predicted"/>
<keyword evidence="1" id="KW-0812">Transmembrane</keyword>
<evidence type="ECO:0000313" key="3">
    <source>
        <dbReference type="Proteomes" id="UP000540412"/>
    </source>
</evidence>
<protein>
    <recommendedName>
        <fullName evidence="4">DUF3017 domain-containing protein</fullName>
    </recommendedName>
</protein>
<organism evidence="2 3">
    <name type="scientific">Nocardia transvalensis</name>
    <dbReference type="NCBI Taxonomy" id="37333"/>
    <lineage>
        <taxon>Bacteria</taxon>
        <taxon>Bacillati</taxon>
        <taxon>Actinomycetota</taxon>
        <taxon>Actinomycetes</taxon>
        <taxon>Mycobacteriales</taxon>
        <taxon>Nocardiaceae</taxon>
        <taxon>Nocardia</taxon>
    </lineage>
</organism>
<evidence type="ECO:0000313" key="2">
    <source>
        <dbReference type="EMBL" id="MBB5914740.1"/>
    </source>
</evidence>
<feature type="transmembrane region" description="Helical" evidence="1">
    <location>
        <begin position="22"/>
        <end position="40"/>
    </location>
</feature>
<evidence type="ECO:0000256" key="1">
    <source>
        <dbReference type="SAM" id="Phobius"/>
    </source>
</evidence>
<name>A0A7W9PF45_9NOCA</name>
<dbReference type="InterPro" id="IPR021385">
    <property type="entry name" value="DUF3017"/>
</dbReference>
<sequence length="105" mass="10855">MTEAPATPAQHPGPADRFFRNHLPLLLVVAVLLVAVVFVAQDRWRRGAYVIGGATLLAAALRACLPTVRVGLLAVRGKPFDVGAYVVLGGAIITLAATISSLGVG</sequence>
<dbReference type="RefSeq" id="WP_051161065.1">
    <property type="nucleotide sequence ID" value="NZ_JACHIT010000001.1"/>
</dbReference>